<evidence type="ECO:0000313" key="2">
    <source>
        <dbReference type="EMBL" id="ORX46769.1"/>
    </source>
</evidence>
<feature type="compositionally biased region" description="Polar residues" evidence="1">
    <location>
        <begin position="245"/>
        <end position="260"/>
    </location>
</feature>
<organism evidence="2 3">
    <name type="scientific">Hesseltinella vesiculosa</name>
    <dbReference type="NCBI Taxonomy" id="101127"/>
    <lineage>
        <taxon>Eukaryota</taxon>
        <taxon>Fungi</taxon>
        <taxon>Fungi incertae sedis</taxon>
        <taxon>Mucoromycota</taxon>
        <taxon>Mucoromycotina</taxon>
        <taxon>Mucoromycetes</taxon>
        <taxon>Mucorales</taxon>
        <taxon>Cunninghamellaceae</taxon>
        <taxon>Hesseltinella</taxon>
    </lineage>
</organism>
<sequence length="331" mass="34795">MKKDHKIQVVLDSISLNDLFQIINEIKMQETQLLTLLVTLGITVVQADIDYFREPQANQRFFGCQRVQFVVDQLPDIDGKSVRANVYSDGGRQWVTTVHSWMPGSIADAERNNFQFSWTVPPNLKPGPYFVKIDTNNDQDDSNDVTRTYPFFVAPSNNPRSVGPRACGMGGDAGMGGMGNGMGPMGGNGQYGGGNNYNSNFNGNYGGSGMGGSNPNFFSGGPSPQMMSGGSVAVSPSPPYSFSVTPKTSVTMTSPNTGVSANAGASVPGNNSPAQNSPKAGTGESGSAKSSSGSSVSISSGGTSKGSNGGGLVKGLHLRRRLRQRLTKVTE</sequence>
<feature type="region of interest" description="Disordered" evidence="1">
    <location>
        <begin position="219"/>
        <end position="331"/>
    </location>
</feature>
<reference evidence="2 3" key="1">
    <citation type="submission" date="2016-07" db="EMBL/GenBank/DDBJ databases">
        <title>Pervasive Adenine N6-methylation of Active Genes in Fungi.</title>
        <authorList>
            <consortium name="DOE Joint Genome Institute"/>
            <person name="Mondo S.J."/>
            <person name="Dannebaum R.O."/>
            <person name="Kuo R.C."/>
            <person name="Labutti K."/>
            <person name="Haridas S."/>
            <person name="Kuo A."/>
            <person name="Salamov A."/>
            <person name="Ahrendt S.R."/>
            <person name="Lipzen A."/>
            <person name="Sullivan W."/>
            <person name="Andreopoulos W.B."/>
            <person name="Clum A."/>
            <person name="Lindquist E."/>
            <person name="Daum C."/>
            <person name="Ramamoorthy G.K."/>
            <person name="Gryganskyi A."/>
            <person name="Culley D."/>
            <person name="Magnuson J.K."/>
            <person name="James T.Y."/>
            <person name="O'Malley M.A."/>
            <person name="Stajich J.E."/>
            <person name="Spatafora J.W."/>
            <person name="Visel A."/>
            <person name="Grigoriev I.V."/>
        </authorList>
    </citation>
    <scope>NUCLEOTIDE SEQUENCE [LARGE SCALE GENOMIC DNA]</scope>
    <source>
        <strain evidence="2 3">NRRL 3301</strain>
    </source>
</reference>
<feature type="compositionally biased region" description="Low complexity" evidence="1">
    <location>
        <begin position="219"/>
        <end position="244"/>
    </location>
</feature>
<feature type="compositionally biased region" description="Gly residues" evidence="1">
    <location>
        <begin position="303"/>
        <end position="313"/>
    </location>
</feature>
<gene>
    <name evidence="2" type="ORF">DM01DRAFT_1377524</name>
</gene>
<feature type="compositionally biased region" description="Basic residues" evidence="1">
    <location>
        <begin position="316"/>
        <end position="331"/>
    </location>
</feature>
<name>A0A1X2G732_9FUNG</name>
<dbReference type="OrthoDB" id="10614473at2759"/>
<protein>
    <submittedName>
        <fullName evidence="2">Uncharacterized protein</fullName>
    </submittedName>
</protein>
<dbReference type="EMBL" id="MCGT01000036">
    <property type="protein sequence ID" value="ORX46769.1"/>
    <property type="molecule type" value="Genomic_DNA"/>
</dbReference>
<accession>A0A1X2G732</accession>
<feature type="compositionally biased region" description="Low complexity" evidence="1">
    <location>
        <begin position="281"/>
        <end position="302"/>
    </location>
</feature>
<evidence type="ECO:0000256" key="1">
    <source>
        <dbReference type="SAM" id="MobiDB-lite"/>
    </source>
</evidence>
<comment type="caution">
    <text evidence="2">The sequence shown here is derived from an EMBL/GenBank/DDBJ whole genome shotgun (WGS) entry which is preliminary data.</text>
</comment>
<dbReference type="AlphaFoldDB" id="A0A1X2G732"/>
<proteinExistence type="predicted"/>
<keyword evidence="3" id="KW-1185">Reference proteome</keyword>
<dbReference type="Proteomes" id="UP000242146">
    <property type="component" value="Unassembled WGS sequence"/>
</dbReference>
<evidence type="ECO:0000313" key="3">
    <source>
        <dbReference type="Proteomes" id="UP000242146"/>
    </source>
</evidence>
<feature type="compositionally biased region" description="Polar residues" evidence="1">
    <location>
        <begin position="268"/>
        <end position="279"/>
    </location>
</feature>